<accession>A0A7L4ZV57</accession>
<name>A0A7L4ZV57_9BACT</name>
<dbReference type="AlphaFoldDB" id="A0A7L4ZV57"/>
<proteinExistence type="predicted"/>
<dbReference type="RefSeq" id="WP_151076989.1">
    <property type="nucleotide sequence ID" value="NZ_CP047647.1"/>
</dbReference>
<dbReference type="EMBL" id="VTWU01000001">
    <property type="protein sequence ID" value="KAA9339341.1"/>
    <property type="molecule type" value="Genomic_DNA"/>
</dbReference>
<dbReference type="Pfam" id="PF09844">
    <property type="entry name" value="DUF2071"/>
    <property type="match status" value="1"/>
</dbReference>
<reference evidence="1 2" key="1">
    <citation type="submission" date="2019-09" db="EMBL/GenBank/DDBJ databases">
        <title>Genome sequence of Hymenobacter sp. M3.</title>
        <authorList>
            <person name="Srinivasan S."/>
        </authorList>
    </citation>
    <scope>NUCLEOTIDE SEQUENCE [LARGE SCALE GENOMIC DNA]</scope>
    <source>
        <strain evidence="1 2">M3</strain>
    </source>
</reference>
<gene>
    <name evidence="1" type="ORF">F0P96_01570</name>
</gene>
<sequence>MAAWLAHHPFAVDAQLDRTTVLTFAAPITELQKLIPPCLSLDTLDNTWGFVAAALVQTQQLRPHGLPAWLGSSFFLIGYRVFVRYTTPAGKRLRGLYILRSETDKAAMQLLGNLFTSYHYHTIDVRQVVDDSCLMVESKRASLVIQLETAPEDAVLLPSGSPFTSWQQARRFAGPLPFTFSFQPRQQQVVIVEGVREAWHPQPLRVLQAQVGFLNQLNLPGLRLASAFTMTNIPYHWKKGRTEPWLTAENPPRVS</sequence>
<keyword evidence="2" id="KW-1185">Reference proteome</keyword>
<dbReference type="Proteomes" id="UP000326380">
    <property type="component" value="Unassembled WGS sequence"/>
</dbReference>
<organism evidence="1 2">
    <name type="scientific">Hymenobacter busanensis</name>
    <dbReference type="NCBI Taxonomy" id="2607656"/>
    <lineage>
        <taxon>Bacteria</taxon>
        <taxon>Pseudomonadati</taxon>
        <taxon>Bacteroidota</taxon>
        <taxon>Cytophagia</taxon>
        <taxon>Cytophagales</taxon>
        <taxon>Hymenobacteraceae</taxon>
        <taxon>Hymenobacter</taxon>
    </lineage>
</organism>
<evidence type="ECO:0000313" key="2">
    <source>
        <dbReference type="Proteomes" id="UP000326380"/>
    </source>
</evidence>
<protein>
    <submittedName>
        <fullName evidence="1">Uncharacterized protein</fullName>
    </submittedName>
</protein>
<comment type="caution">
    <text evidence="1">The sequence shown here is derived from an EMBL/GenBank/DDBJ whole genome shotgun (WGS) entry which is preliminary data.</text>
</comment>
<evidence type="ECO:0000313" key="1">
    <source>
        <dbReference type="EMBL" id="KAA9339341.1"/>
    </source>
</evidence>
<dbReference type="InterPro" id="IPR018644">
    <property type="entry name" value="DUF2071"/>
</dbReference>